<evidence type="ECO:0000256" key="6">
    <source>
        <dbReference type="PROSITE-ProRule" id="PRU00433"/>
    </source>
</evidence>
<evidence type="ECO:0000259" key="8">
    <source>
        <dbReference type="PROSITE" id="PS50206"/>
    </source>
</evidence>
<dbReference type="Pfam" id="PF00581">
    <property type="entry name" value="Rhodanese"/>
    <property type="match status" value="1"/>
</dbReference>
<evidence type="ECO:0000259" key="9">
    <source>
        <dbReference type="PROSITE" id="PS51007"/>
    </source>
</evidence>
<keyword evidence="4" id="KW-0249">Electron transport</keyword>
<keyword evidence="3 6" id="KW-0479">Metal-binding</keyword>
<evidence type="ECO:0000256" key="5">
    <source>
        <dbReference type="ARBA" id="ARBA00023004"/>
    </source>
</evidence>
<protein>
    <submittedName>
        <fullName evidence="10">C-type cytochrome</fullName>
    </submittedName>
</protein>
<dbReference type="InterPro" id="IPR009056">
    <property type="entry name" value="Cyt_c-like_dom"/>
</dbReference>
<sequence length="371" mass="41349">MKIFLISILMMLVCSLYTANSVAQRVYEKQQPPRKLSDEQTIRAASNYKKYCILCHGENRQGHVNDHAPSLRSKSLFESGVPHSILRPISYGRDGTAMGGYLDEVGGPMTLDEVWDLTYWLFWQSGAERKKLTESAVIGDIVRGEVVYQQNCASCHGKNGEGVNAPALGNQSALAHNKDEFIRYAIEHGRQDTPMVAFSGMLSEQDIDNVTAFIRSKASGWTLTKPVLREIPSPDEYVINPQNSSPNFMLTEDKFVSSKQLYAALKAKNKMVLLDTRVTSVWQRAHIEGAIPFPYYKDLEDKVTALPKDVQIVAYCSCPRAAAVHVIEKLAKLGYTKTAVLYEGIFGWMNMGYPVTRAENVAVESSDEAAH</sequence>
<feature type="domain" description="Cytochrome c" evidence="9">
    <location>
        <begin position="139"/>
        <end position="218"/>
    </location>
</feature>
<comment type="caution">
    <text evidence="10">The sequence shown here is derived from an EMBL/GenBank/DDBJ whole genome shotgun (WGS) entry which is preliminary data.</text>
</comment>
<dbReference type="SUPFAM" id="SSF46626">
    <property type="entry name" value="Cytochrome c"/>
    <property type="match status" value="2"/>
</dbReference>
<accession>A0ABS9D5X5</accession>
<dbReference type="InterPro" id="IPR036909">
    <property type="entry name" value="Cyt_c-like_dom_sf"/>
</dbReference>
<dbReference type="InterPro" id="IPR001763">
    <property type="entry name" value="Rhodanese-like_dom"/>
</dbReference>
<dbReference type="InterPro" id="IPR036873">
    <property type="entry name" value="Rhodanese-like_dom_sf"/>
</dbReference>
<dbReference type="PANTHER" id="PTHR33751:SF1">
    <property type="entry name" value="CBB3-TYPE CYTOCHROME C OXIDASE SUBUNIT FIXP"/>
    <property type="match status" value="1"/>
</dbReference>
<dbReference type="SUPFAM" id="SSF52821">
    <property type="entry name" value="Rhodanese/Cell cycle control phosphatase"/>
    <property type="match status" value="1"/>
</dbReference>
<keyword evidence="5 6" id="KW-0408">Iron</keyword>
<feature type="signal peptide" evidence="7">
    <location>
        <begin position="1"/>
        <end position="19"/>
    </location>
</feature>
<dbReference type="PANTHER" id="PTHR33751">
    <property type="entry name" value="CBB3-TYPE CYTOCHROME C OXIDASE SUBUNIT FIXP"/>
    <property type="match status" value="1"/>
</dbReference>
<feature type="domain" description="Rhodanese" evidence="8">
    <location>
        <begin position="267"/>
        <end position="357"/>
    </location>
</feature>
<dbReference type="RefSeq" id="WP_235312045.1">
    <property type="nucleotide sequence ID" value="NZ_JAKGAS010000004.1"/>
</dbReference>
<keyword evidence="2 6" id="KW-0349">Heme</keyword>
<evidence type="ECO:0000256" key="7">
    <source>
        <dbReference type="SAM" id="SignalP"/>
    </source>
</evidence>
<dbReference type="PROSITE" id="PS51007">
    <property type="entry name" value="CYTC"/>
    <property type="match status" value="2"/>
</dbReference>
<dbReference type="Gene3D" id="1.10.760.10">
    <property type="entry name" value="Cytochrome c-like domain"/>
    <property type="match status" value="2"/>
</dbReference>
<gene>
    <name evidence="10" type="ORF">L0668_09465</name>
</gene>
<dbReference type="Pfam" id="PF13442">
    <property type="entry name" value="Cytochrome_CBB3"/>
    <property type="match status" value="1"/>
</dbReference>
<evidence type="ECO:0000313" key="11">
    <source>
        <dbReference type="Proteomes" id="UP001521137"/>
    </source>
</evidence>
<name>A0ABS9D5X5_9ALTE</name>
<evidence type="ECO:0000313" key="10">
    <source>
        <dbReference type="EMBL" id="MCF2948333.1"/>
    </source>
</evidence>
<feature type="domain" description="Cytochrome c" evidence="9">
    <location>
        <begin position="39"/>
        <end position="125"/>
    </location>
</feature>
<dbReference type="EMBL" id="JAKGAS010000004">
    <property type="protein sequence ID" value="MCF2948333.1"/>
    <property type="molecule type" value="Genomic_DNA"/>
</dbReference>
<evidence type="ECO:0000256" key="3">
    <source>
        <dbReference type="ARBA" id="ARBA00022723"/>
    </source>
</evidence>
<keyword evidence="11" id="KW-1185">Reference proteome</keyword>
<dbReference type="Gene3D" id="3.40.250.10">
    <property type="entry name" value="Rhodanese-like domain"/>
    <property type="match status" value="1"/>
</dbReference>
<evidence type="ECO:0000256" key="4">
    <source>
        <dbReference type="ARBA" id="ARBA00022982"/>
    </source>
</evidence>
<organism evidence="10 11">
    <name type="scientific">Paraglaciecola algarum</name>
    <dbReference type="NCBI Taxonomy" id="3050085"/>
    <lineage>
        <taxon>Bacteria</taxon>
        <taxon>Pseudomonadati</taxon>
        <taxon>Pseudomonadota</taxon>
        <taxon>Gammaproteobacteria</taxon>
        <taxon>Alteromonadales</taxon>
        <taxon>Alteromonadaceae</taxon>
        <taxon>Paraglaciecola</taxon>
    </lineage>
</organism>
<proteinExistence type="predicted"/>
<dbReference type="CDD" id="cd00158">
    <property type="entry name" value="RHOD"/>
    <property type="match status" value="1"/>
</dbReference>
<reference evidence="10 11" key="1">
    <citation type="submission" date="2022-01" db="EMBL/GenBank/DDBJ databases">
        <title>Paraglaciecola sp. G1-23.</title>
        <authorList>
            <person name="Jin M.S."/>
            <person name="Han D.M."/>
            <person name="Kim H.M."/>
            <person name="Jeon C.O."/>
        </authorList>
    </citation>
    <scope>NUCLEOTIDE SEQUENCE [LARGE SCALE GENOMIC DNA]</scope>
    <source>
        <strain evidence="10 11">G1-23</strain>
    </source>
</reference>
<keyword evidence="1" id="KW-0813">Transport</keyword>
<dbReference type="InterPro" id="IPR050597">
    <property type="entry name" value="Cytochrome_c_Oxidase_Subunit"/>
</dbReference>
<dbReference type="SMART" id="SM00450">
    <property type="entry name" value="RHOD"/>
    <property type="match status" value="1"/>
</dbReference>
<dbReference type="PRINTS" id="PR00605">
    <property type="entry name" value="CYTCHROMECIC"/>
</dbReference>
<dbReference type="InterPro" id="IPR008168">
    <property type="entry name" value="Cyt_C_IC"/>
</dbReference>
<dbReference type="PROSITE" id="PS50206">
    <property type="entry name" value="RHODANESE_3"/>
    <property type="match status" value="1"/>
</dbReference>
<evidence type="ECO:0000256" key="2">
    <source>
        <dbReference type="ARBA" id="ARBA00022617"/>
    </source>
</evidence>
<evidence type="ECO:0000256" key="1">
    <source>
        <dbReference type="ARBA" id="ARBA00022448"/>
    </source>
</evidence>
<dbReference type="Proteomes" id="UP001521137">
    <property type="component" value="Unassembled WGS sequence"/>
</dbReference>
<feature type="chain" id="PRO_5045129983" evidence="7">
    <location>
        <begin position="20"/>
        <end position="371"/>
    </location>
</feature>
<keyword evidence="7" id="KW-0732">Signal</keyword>